<dbReference type="AlphaFoldDB" id="A0A7T7M9R0"/>
<dbReference type="RefSeq" id="WP_200276180.1">
    <property type="nucleotide sequence ID" value="NZ_CP066802.1"/>
</dbReference>
<dbReference type="EMBL" id="CP066802">
    <property type="protein sequence ID" value="QQM67521.1"/>
    <property type="molecule type" value="Genomic_DNA"/>
</dbReference>
<organism evidence="1 2">
    <name type="scientific">Actinomyces weissii</name>
    <dbReference type="NCBI Taxonomy" id="675090"/>
    <lineage>
        <taxon>Bacteria</taxon>
        <taxon>Bacillati</taxon>
        <taxon>Actinomycetota</taxon>
        <taxon>Actinomycetes</taxon>
        <taxon>Actinomycetales</taxon>
        <taxon>Actinomycetaceae</taxon>
        <taxon>Actinomyces</taxon>
    </lineage>
</organism>
<evidence type="ECO:0000313" key="2">
    <source>
        <dbReference type="Proteomes" id="UP000595895"/>
    </source>
</evidence>
<accession>A0A7T7M9R0</accession>
<proteinExistence type="predicted"/>
<evidence type="ECO:0000313" key="1">
    <source>
        <dbReference type="EMBL" id="QQM67521.1"/>
    </source>
</evidence>
<gene>
    <name evidence="1" type="ORF">JG540_01030</name>
</gene>
<protein>
    <submittedName>
        <fullName evidence="1">Uncharacterized protein</fullName>
    </submittedName>
</protein>
<dbReference type="Proteomes" id="UP000595895">
    <property type="component" value="Chromosome"/>
</dbReference>
<name>A0A7T7M9R0_9ACTO</name>
<reference evidence="1 2" key="1">
    <citation type="submission" date="2020-12" db="EMBL/GenBank/DDBJ databases">
        <authorList>
            <person name="Zhou J."/>
        </authorList>
    </citation>
    <scope>NUCLEOTIDE SEQUENCE [LARGE SCALE GENOMIC DNA]</scope>
    <source>
        <strain evidence="1 2">CCUG 61299</strain>
    </source>
</reference>
<dbReference type="KEGG" id="awe:JG540_01030"/>
<keyword evidence="2" id="KW-1185">Reference proteome</keyword>
<sequence length="413" mass="43174">MTKDANASWNRTEGVLVAPGTAPEAVAEFLAARNVVGRLEWYPSTPHLLSLTLACDVQGRVAVTPSNRGGVVAGLGTSALTEALAREFQADVTIGPASFDGLPEGVELPTVTTTASPTSRTVVVSPLSAYTVPLQATLLERPLAVASAPALDRRLVMYSGEGQELGVFGWDEDSLPALVLTVDGHDMTVRAVTSTEGEDDAVYSWAMTSRYVLGGVKDPGPSLTAFVKELLEDRTDASVIAAAVPGADLQAVAQAIQTPGMEGMLALVEALGLPDFVGLVLNGRLAPAEVPGAVVHEPRGLSNAVSRSVGLMLQDPSTPGAGFWRSYVRTVTDQAWLVRAGLALEAGLGGALVGVALRRRGRTGVTPRWTMAAGVLLLLDSVVEASTASWVRHLELRRRADEEMALVAEELGA</sequence>